<dbReference type="EMBL" id="AVOT02005729">
    <property type="protein sequence ID" value="MBW0479821.1"/>
    <property type="molecule type" value="Genomic_DNA"/>
</dbReference>
<organism evidence="2 3">
    <name type="scientific">Austropuccinia psidii MF-1</name>
    <dbReference type="NCBI Taxonomy" id="1389203"/>
    <lineage>
        <taxon>Eukaryota</taxon>
        <taxon>Fungi</taxon>
        <taxon>Dikarya</taxon>
        <taxon>Basidiomycota</taxon>
        <taxon>Pucciniomycotina</taxon>
        <taxon>Pucciniomycetes</taxon>
        <taxon>Pucciniales</taxon>
        <taxon>Sphaerophragmiaceae</taxon>
        <taxon>Austropuccinia</taxon>
    </lineage>
</organism>
<feature type="domain" description="Retrovirus-related Pol polyprotein from transposon TNT 1-94-like beta-barrel" evidence="1">
    <location>
        <begin position="1"/>
        <end position="67"/>
    </location>
</feature>
<evidence type="ECO:0000313" key="3">
    <source>
        <dbReference type="Proteomes" id="UP000765509"/>
    </source>
</evidence>
<protein>
    <recommendedName>
        <fullName evidence="1">Retrovirus-related Pol polyprotein from transposon TNT 1-94-like beta-barrel domain-containing protein</fullName>
    </recommendedName>
</protein>
<gene>
    <name evidence="2" type="ORF">O181_019536</name>
</gene>
<dbReference type="InterPro" id="IPR054722">
    <property type="entry name" value="PolX-like_BBD"/>
</dbReference>
<accession>A0A9Q3C7C8</accession>
<reference evidence="2" key="1">
    <citation type="submission" date="2021-03" db="EMBL/GenBank/DDBJ databases">
        <title>Draft genome sequence of rust myrtle Austropuccinia psidii MF-1, a brazilian biotype.</title>
        <authorList>
            <person name="Quecine M.C."/>
            <person name="Pachon D.M.R."/>
            <person name="Bonatelli M.L."/>
            <person name="Correr F.H."/>
            <person name="Franceschini L.M."/>
            <person name="Leite T.F."/>
            <person name="Margarido G.R.A."/>
            <person name="Almeida C.A."/>
            <person name="Ferrarezi J.A."/>
            <person name="Labate C.A."/>
        </authorList>
    </citation>
    <scope>NUCLEOTIDE SEQUENCE</scope>
    <source>
        <strain evidence="2">MF-1</strain>
    </source>
</reference>
<comment type="caution">
    <text evidence="2">The sequence shown here is derived from an EMBL/GenBank/DDBJ whole genome shotgun (WGS) entry which is preliminary data.</text>
</comment>
<dbReference type="Proteomes" id="UP000765509">
    <property type="component" value="Unassembled WGS sequence"/>
</dbReference>
<evidence type="ECO:0000313" key="2">
    <source>
        <dbReference type="EMBL" id="MBW0479821.1"/>
    </source>
</evidence>
<dbReference type="AlphaFoldDB" id="A0A9Q3C7C8"/>
<proteinExistence type="predicted"/>
<dbReference type="Pfam" id="PF22936">
    <property type="entry name" value="Pol_BBD"/>
    <property type="match status" value="1"/>
</dbReference>
<sequence>MFNSKVLFTTLKKIPPLQISTGDFSRSLVAEGMATIKVSYEKENLSLQTCLYVRKLKCNLLSLLKLFHNKITTTRKEDSCILEPNNISLVKGKILRNILIANYLNSKSLLTSKSDNRRPNCLGHPEDGPLKSMGLQINSLPCRNSSINKANQTPFNNQLNLVQHPLDYVHIDLIGLISSKSVSSLQYFLTIVDQATLCKMAIFLKNKSNYFDQLLISKLKMENLHKQTIKKPFYNCGS</sequence>
<dbReference type="OrthoDB" id="7691805at2759"/>
<name>A0A9Q3C7C8_9BASI</name>
<keyword evidence="3" id="KW-1185">Reference proteome</keyword>
<evidence type="ECO:0000259" key="1">
    <source>
        <dbReference type="Pfam" id="PF22936"/>
    </source>
</evidence>